<dbReference type="AlphaFoldDB" id="A0A9X3DH40"/>
<dbReference type="Gene3D" id="3.90.1140.10">
    <property type="entry name" value="Cyclic phosphodiesterase"/>
    <property type="match status" value="1"/>
</dbReference>
<dbReference type="Proteomes" id="UP001142592">
    <property type="component" value="Unassembled WGS sequence"/>
</dbReference>
<evidence type="ECO:0000313" key="2">
    <source>
        <dbReference type="Proteomes" id="UP001142592"/>
    </source>
</evidence>
<accession>A0A9X3DH40</accession>
<dbReference type="RefSeq" id="WP_010599957.1">
    <property type="nucleotide sequence ID" value="NZ_JAPJUH010000004.1"/>
</dbReference>
<evidence type="ECO:0000313" key="1">
    <source>
        <dbReference type="EMBL" id="MCX3266070.1"/>
    </source>
</evidence>
<protein>
    <submittedName>
        <fullName evidence="1">2'-5' RNA ligase family protein</fullName>
    </submittedName>
</protein>
<proteinExistence type="predicted"/>
<dbReference type="Pfam" id="PF13563">
    <property type="entry name" value="2_5_RNA_ligase2"/>
    <property type="match status" value="1"/>
</dbReference>
<reference evidence="1" key="1">
    <citation type="submission" date="2022-11" db="EMBL/GenBank/DDBJ databases">
        <authorList>
            <person name="Graham C."/>
            <person name="Newman J.D."/>
        </authorList>
    </citation>
    <scope>NUCLEOTIDE SEQUENCE</scope>
    <source>
        <strain evidence="1">DSM 19486</strain>
    </source>
</reference>
<dbReference type="InterPro" id="IPR009097">
    <property type="entry name" value="Cyclic_Pdiesterase"/>
</dbReference>
<gene>
    <name evidence="1" type="ORF">OQZ29_15030</name>
</gene>
<comment type="caution">
    <text evidence="1">The sequence shown here is derived from an EMBL/GenBank/DDBJ whole genome shotgun (WGS) entry which is preliminary data.</text>
</comment>
<organism evidence="1 2">
    <name type="scientific">Pedobacter agri</name>
    <dbReference type="NCBI Taxonomy" id="454586"/>
    <lineage>
        <taxon>Bacteria</taxon>
        <taxon>Pseudomonadati</taxon>
        <taxon>Bacteroidota</taxon>
        <taxon>Sphingobacteriia</taxon>
        <taxon>Sphingobacteriales</taxon>
        <taxon>Sphingobacteriaceae</taxon>
        <taxon>Pedobacter</taxon>
    </lineage>
</organism>
<sequence>MSTFILTARIDEIHQSFFDDLRNMHFPKERNFLRAHLTLFHTLPKTAEILEVLQSVEKQPIVATVSSLKNIGHGVAYFISSEQLENVHRKLKKNFEQYLSLQDQQKFKPHITIQNKVRSDQAKSLFDQLNPSFEPFEITISGLDLWLYLNGPWEHTKYFPFS</sequence>
<keyword evidence="1" id="KW-0436">Ligase</keyword>
<dbReference type="SUPFAM" id="SSF55144">
    <property type="entry name" value="LigT-like"/>
    <property type="match status" value="1"/>
</dbReference>
<name>A0A9X3DH40_9SPHI</name>
<dbReference type="EMBL" id="JAPJUH010000004">
    <property type="protein sequence ID" value="MCX3266070.1"/>
    <property type="molecule type" value="Genomic_DNA"/>
</dbReference>
<keyword evidence="2" id="KW-1185">Reference proteome</keyword>
<dbReference type="GO" id="GO:0016874">
    <property type="term" value="F:ligase activity"/>
    <property type="evidence" value="ECO:0007669"/>
    <property type="project" value="UniProtKB-KW"/>
</dbReference>